<keyword evidence="2" id="KW-0812">Transmembrane</keyword>
<evidence type="ECO:0000256" key="2">
    <source>
        <dbReference type="SAM" id="Phobius"/>
    </source>
</evidence>
<feature type="transmembrane region" description="Helical" evidence="2">
    <location>
        <begin position="448"/>
        <end position="467"/>
    </location>
</feature>
<protein>
    <submittedName>
        <fullName evidence="3">Uncharacterized protein</fullName>
    </submittedName>
</protein>
<feature type="transmembrane region" description="Helical" evidence="2">
    <location>
        <begin position="417"/>
        <end position="436"/>
    </location>
</feature>
<keyword evidence="2" id="KW-1133">Transmembrane helix</keyword>
<evidence type="ECO:0000313" key="3">
    <source>
        <dbReference type="EMBL" id="RVX68856.1"/>
    </source>
</evidence>
<feature type="compositionally biased region" description="Polar residues" evidence="1">
    <location>
        <begin position="1"/>
        <end position="12"/>
    </location>
</feature>
<feature type="region of interest" description="Disordered" evidence="1">
    <location>
        <begin position="1"/>
        <end position="22"/>
    </location>
</feature>
<accession>A0A438MZT1</accession>
<gene>
    <name evidence="3" type="ORF">B0A52_07511</name>
</gene>
<comment type="caution">
    <text evidence="3">The sequence shown here is derived from an EMBL/GenBank/DDBJ whole genome shotgun (WGS) entry which is preliminary data.</text>
</comment>
<name>A0A438MZT1_EXOME</name>
<reference evidence="3 4" key="1">
    <citation type="submission" date="2017-03" db="EMBL/GenBank/DDBJ databases">
        <title>Genomes of endolithic fungi from Antarctica.</title>
        <authorList>
            <person name="Coleine C."/>
            <person name="Masonjones S."/>
            <person name="Stajich J.E."/>
        </authorList>
    </citation>
    <scope>NUCLEOTIDE SEQUENCE [LARGE SCALE GENOMIC DNA]</scope>
    <source>
        <strain evidence="3 4">CCFEE 6314</strain>
    </source>
</reference>
<dbReference type="OrthoDB" id="2687058at2759"/>
<evidence type="ECO:0000313" key="4">
    <source>
        <dbReference type="Proteomes" id="UP000288859"/>
    </source>
</evidence>
<keyword evidence="2" id="KW-0472">Membrane</keyword>
<dbReference type="EMBL" id="NAJM01000034">
    <property type="protein sequence ID" value="RVX68856.1"/>
    <property type="molecule type" value="Genomic_DNA"/>
</dbReference>
<dbReference type="Proteomes" id="UP000288859">
    <property type="component" value="Unassembled WGS sequence"/>
</dbReference>
<evidence type="ECO:0000256" key="1">
    <source>
        <dbReference type="SAM" id="MobiDB-lite"/>
    </source>
</evidence>
<sequence length="479" mass="53273">MSATATSVQPTATGPVAPPQAGIFDHTHRHTNETSNCIEKARLIGMETHFIQKTTTLISLSGENIFSVVKLFTGIRSSSSETARPVEKGASVRSSLDSHLVQKRLQIHSIRLTELSERDSSVMKVSGYENNAANDPVMKAFGSIDLELPANHSSSDLVLIPWSETGTVSELPSYRDAQQDLLNNMDFGRLVEDVFNRAEQISNVGVFVDHTLIRASHRRLLQDHGIERIGRVSSRNSFPDLFESSDVTYSSSDRGQTHIHALYSGSDNDLFVVKLAIQLSHNEAVRVTISHFQSAPTSDDHARHANDTIFEAIKSHAGDLVAADIAFDSVQGVFPNAIPERELTPNTIFIVGRSKSAAYGGDAKDMEQRRALGSQASRELHKFTSHAFNPNQYSSRQDGIILSCPQIRPVHQLRHNIIITLDLLFFQLFLAMSSMVKINNSWSFIKTITHQIIITELIFIFIFIFFYHECIKSPTPDYG</sequence>
<organism evidence="3 4">
    <name type="scientific">Exophiala mesophila</name>
    <name type="common">Black yeast-like fungus</name>
    <dbReference type="NCBI Taxonomy" id="212818"/>
    <lineage>
        <taxon>Eukaryota</taxon>
        <taxon>Fungi</taxon>
        <taxon>Dikarya</taxon>
        <taxon>Ascomycota</taxon>
        <taxon>Pezizomycotina</taxon>
        <taxon>Eurotiomycetes</taxon>
        <taxon>Chaetothyriomycetidae</taxon>
        <taxon>Chaetothyriales</taxon>
        <taxon>Herpotrichiellaceae</taxon>
        <taxon>Exophiala</taxon>
    </lineage>
</organism>
<dbReference type="AlphaFoldDB" id="A0A438MZT1"/>
<proteinExistence type="predicted"/>
<dbReference type="VEuPathDB" id="FungiDB:PV10_03509"/>